<reference evidence="1" key="1">
    <citation type="submission" date="2019-08" db="EMBL/GenBank/DDBJ databases">
        <authorList>
            <person name="Kucharzyk K."/>
            <person name="Murdoch R.W."/>
            <person name="Higgins S."/>
            <person name="Loffler F."/>
        </authorList>
    </citation>
    <scope>NUCLEOTIDE SEQUENCE</scope>
</reference>
<dbReference type="AlphaFoldDB" id="A0A645DMW5"/>
<accession>A0A645DMW5</accession>
<gene>
    <name evidence="1" type="ORF">SDC9_137250</name>
</gene>
<organism evidence="1">
    <name type="scientific">bioreactor metagenome</name>
    <dbReference type="NCBI Taxonomy" id="1076179"/>
    <lineage>
        <taxon>unclassified sequences</taxon>
        <taxon>metagenomes</taxon>
        <taxon>ecological metagenomes</taxon>
    </lineage>
</organism>
<name>A0A645DMW5_9ZZZZ</name>
<dbReference type="EMBL" id="VSSQ01037444">
    <property type="protein sequence ID" value="MPM90133.1"/>
    <property type="molecule type" value="Genomic_DNA"/>
</dbReference>
<evidence type="ECO:0000313" key="1">
    <source>
        <dbReference type="EMBL" id="MPM90133.1"/>
    </source>
</evidence>
<proteinExistence type="predicted"/>
<sequence>MLEGEHQTPAELVLAGKVVDAPAIAEGVHILVVALQWIRILVKIHCCCKGCTPCKPQR</sequence>
<protein>
    <submittedName>
        <fullName evidence="1">Uncharacterized protein</fullName>
    </submittedName>
</protein>
<comment type="caution">
    <text evidence="1">The sequence shown here is derived from an EMBL/GenBank/DDBJ whole genome shotgun (WGS) entry which is preliminary data.</text>
</comment>